<evidence type="ECO:0000259" key="7">
    <source>
        <dbReference type="PROSITE" id="PS50043"/>
    </source>
</evidence>
<dbReference type="EMBL" id="CP019980">
    <property type="protein sequence ID" value="AVK97263.1"/>
    <property type="molecule type" value="Genomic_DNA"/>
</dbReference>
<evidence type="ECO:0000259" key="8">
    <source>
        <dbReference type="PROSITE" id="PS50110"/>
    </source>
</evidence>
<dbReference type="PRINTS" id="PR00038">
    <property type="entry name" value="HTHLUXR"/>
</dbReference>
<dbReference type="GO" id="GO:0003677">
    <property type="term" value="F:DNA binding"/>
    <property type="evidence" value="ECO:0007669"/>
    <property type="project" value="UniProtKB-KW"/>
</dbReference>
<evidence type="ECO:0000256" key="4">
    <source>
        <dbReference type="ARBA" id="ARBA00023125"/>
    </source>
</evidence>
<protein>
    <submittedName>
        <fullName evidence="9">DNA-binding response regulator</fullName>
    </submittedName>
    <submittedName>
        <fullName evidence="10">Two-component response regulator</fullName>
    </submittedName>
</protein>
<dbReference type="PANTHER" id="PTHR43214:SF41">
    <property type="entry name" value="NITRATE_NITRITE RESPONSE REGULATOR PROTEIN NARP"/>
    <property type="match status" value="1"/>
</dbReference>
<keyword evidence="5" id="KW-0804">Transcription</keyword>
<dbReference type="InterPro" id="IPR039420">
    <property type="entry name" value="WalR-like"/>
</dbReference>
<dbReference type="SUPFAM" id="SSF52172">
    <property type="entry name" value="CheY-like"/>
    <property type="match status" value="1"/>
</dbReference>
<dbReference type="InterPro" id="IPR058245">
    <property type="entry name" value="NreC/VraR/RcsB-like_REC"/>
</dbReference>
<dbReference type="GO" id="GO:0006355">
    <property type="term" value="P:regulation of DNA-templated transcription"/>
    <property type="evidence" value="ECO:0007669"/>
    <property type="project" value="InterPro"/>
</dbReference>
<dbReference type="AlphaFoldDB" id="A0A2S0K1I6"/>
<dbReference type="InterPro" id="IPR000792">
    <property type="entry name" value="Tscrpt_reg_LuxR_C"/>
</dbReference>
<organism evidence="9 11">
    <name type="scientific">Lysinibacillus sphaericus</name>
    <name type="common">Bacillus sphaericus</name>
    <dbReference type="NCBI Taxonomy" id="1421"/>
    <lineage>
        <taxon>Bacteria</taxon>
        <taxon>Bacillati</taxon>
        <taxon>Bacillota</taxon>
        <taxon>Bacilli</taxon>
        <taxon>Bacillales</taxon>
        <taxon>Bacillaceae</taxon>
        <taxon>Lysinibacillus</taxon>
    </lineage>
</organism>
<evidence type="ECO:0000256" key="5">
    <source>
        <dbReference type="ARBA" id="ARBA00023163"/>
    </source>
</evidence>
<keyword evidence="2 6" id="KW-0597">Phosphoprotein</keyword>
<dbReference type="Pfam" id="PF00072">
    <property type="entry name" value="Response_reg"/>
    <property type="match status" value="1"/>
</dbReference>
<name>A0A2S0K1I6_LYSSH</name>
<dbReference type="SMART" id="SM00448">
    <property type="entry name" value="REC"/>
    <property type="match status" value="1"/>
</dbReference>
<evidence type="ECO:0000256" key="1">
    <source>
        <dbReference type="ARBA" id="ARBA00004496"/>
    </source>
</evidence>
<dbReference type="InterPro" id="IPR001789">
    <property type="entry name" value="Sig_transdc_resp-reg_receiver"/>
</dbReference>
<dbReference type="SUPFAM" id="SSF46894">
    <property type="entry name" value="C-terminal effector domain of the bipartite response regulators"/>
    <property type="match status" value="1"/>
</dbReference>
<evidence type="ECO:0000313" key="11">
    <source>
        <dbReference type="Proteomes" id="UP000238825"/>
    </source>
</evidence>
<dbReference type="Pfam" id="PF00196">
    <property type="entry name" value="GerE"/>
    <property type="match status" value="1"/>
</dbReference>
<evidence type="ECO:0000256" key="3">
    <source>
        <dbReference type="ARBA" id="ARBA00023015"/>
    </source>
</evidence>
<proteinExistence type="predicted"/>
<dbReference type="Gene3D" id="3.40.50.2300">
    <property type="match status" value="1"/>
</dbReference>
<evidence type="ECO:0000313" key="9">
    <source>
        <dbReference type="EMBL" id="AVK97263.1"/>
    </source>
</evidence>
<comment type="subcellular location">
    <subcellularLocation>
        <location evidence="1">Cytoplasm</location>
    </subcellularLocation>
</comment>
<dbReference type="PROSITE" id="PS50110">
    <property type="entry name" value="RESPONSE_REGULATORY"/>
    <property type="match status" value="1"/>
</dbReference>
<dbReference type="Proteomes" id="UP000238825">
    <property type="component" value="Chromosome"/>
</dbReference>
<evidence type="ECO:0000313" key="12">
    <source>
        <dbReference type="Proteomes" id="UP000255295"/>
    </source>
</evidence>
<dbReference type="Proteomes" id="UP000255295">
    <property type="component" value="Unassembled WGS sequence"/>
</dbReference>
<dbReference type="GeneID" id="48277277"/>
<keyword evidence="3" id="KW-0805">Transcription regulation</keyword>
<reference evidence="9 11" key="1">
    <citation type="submission" date="2017-03" db="EMBL/GenBank/DDBJ databases">
        <title>The whole genome sequencing and assembly of Lysinibacillus sphaericus DSM 28T strain.</title>
        <authorList>
            <person name="Lee Y.-J."/>
            <person name="Yi H."/>
            <person name="Bahn Y.-S."/>
            <person name="Kim J.F."/>
            <person name="Lee D.-W."/>
        </authorList>
    </citation>
    <scope>NUCLEOTIDE SEQUENCE [LARGE SCALE GENOMIC DNA]</scope>
    <source>
        <strain evidence="9 11">DSM 28</strain>
    </source>
</reference>
<accession>A0A2S0K1I6</accession>
<gene>
    <name evidence="10" type="primary">nreC</name>
    <name evidence="9" type="ORF">LS41612_13835</name>
    <name evidence="10" type="ORF">NCTC10338_01930</name>
</gene>
<dbReference type="PANTHER" id="PTHR43214">
    <property type="entry name" value="TWO-COMPONENT RESPONSE REGULATOR"/>
    <property type="match status" value="1"/>
</dbReference>
<dbReference type="GO" id="GO:0000160">
    <property type="term" value="P:phosphorelay signal transduction system"/>
    <property type="evidence" value="ECO:0007669"/>
    <property type="project" value="InterPro"/>
</dbReference>
<dbReference type="CDD" id="cd06170">
    <property type="entry name" value="LuxR_C_like"/>
    <property type="match status" value="1"/>
</dbReference>
<dbReference type="PROSITE" id="PS00622">
    <property type="entry name" value="HTH_LUXR_1"/>
    <property type="match status" value="1"/>
</dbReference>
<feature type="modified residue" description="4-aspartylphosphate" evidence="6">
    <location>
        <position position="54"/>
    </location>
</feature>
<sequence>MIKILLVDDHVLIRKGIALLLGNYSDMTVVGEASDGEEAIQLAYQTEPNVILMDISIPNGLDGFTATKEIKKNLPDTKIIMLTMHNEIAYIQQAMEVGADGYILKNSQGGEMYEAIQSVYTGRRYYEVGLPKGQLEKLFKKKGKNNADILSTREQEIVRLTILGFTNMQISEKLFISAKTVENHKANIMQKLNLKSKAELIQYGITNKYIT</sequence>
<dbReference type="SMART" id="SM00421">
    <property type="entry name" value="HTH_LUXR"/>
    <property type="match status" value="1"/>
</dbReference>
<dbReference type="GO" id="GO:0005737">
    <property type="term" value="C:cytoplasm"/>
    <property type="evidence" value="ECO:0007669"/>
    <property type="project" value="UniProtKB-SubCell"/>
</dbReference>
<feature type="domain" description="HTH luxR-type" evidence="7">
    <location>
        <begin position="143"/>
        <end position="208"/>
    </location>
</feature>
<dbReference type="CDD" id="cd17535">
    <property type="entry name" value="REC_NarL-like"/>
    <property type="match status" value="1"/>
</dbReference>
<dbReference type="PROSITE" id="PS50043">
    <property type="entry name" value="HTH_LUXR_2"/>
    <property type="match status" value="1"/>
</dbReference>
<dbReference type="InterPro" id="IPR016032">
    <property type="entry name" value="Sig_transdc_resp-reg_C-effctor"/>
</dbReference>
<evidence type="ECO:0000313" key="10">
    <source>
        <dbReference type="EMBL" id="SUV16845.1"/>
    </source>
</evidence>
<dbReference type="InterPro" id="IPR011006">
    <property type="entry name" value="CheY-like_superfamily"/>
</dbReference>
<reference evidence="10 12" key="2">
    <citation type="submission" date="2018-06" db="EMBL/GenBank/DDBJ databases">
        <authorList>
            <consortium name="Pathogen Informatics"/>
            <person name="Doyle S."/>
        </authorList>
    </citation>
    <scope>NUCLEOTIDE SEQUENCE [LARGE SCALE GENOMIC DNA]</scope>
    <source>
        <strain evidence="10 12">NCTC10338</strain>
    </source>
</reference>
<dbReference type="EMBL" id="UFSZ01000001">
    <property type="protein sequence ID" value="SUV16845.1"/>
    <property type="molecule type" value="Genomic_DNA"/>
</dbReference>
<dbReference type="RefSeq" id="WP_024363566.1">
    <property type="nucleotide sequence ID" value="NZ_BJNS01000001.1"/>
</dbReference>
<evidence type="ECO:0000256" key="2">
    <source>
        <dbReference type="ARBA" id="ARBA00022553"/>
    </source>
</evidence>
<evidence type="ECO:0000256" key="6">
    <source>
        <dbReference type="PROSITE-ProRule" id="PRU00169"/>
    </source>
</evidence>
<feature type="domain" description="Response regulatory" evidence="8">
    <location>
        <begin position="3"/>
        <end position="120"/>
    </location>
</feature>
<keyword evidence="4 9" id="KW-0238">DNA-binding</keyword>